<dbReference type="NCBIfam" id="TIGR01207">
    <property type="entry name" value="rmlA"/>
    <property type="match status" value="1"/>
</dbReference>
<dbReference type="EMBL" id="BAABAQ010000008">
    <property type="protein sequence ID" value="GAA4196902.1"/>
    <property type="molecule type" value="Genomic_DNA"/>
</dbReference>
<dbReference type="EC" id="2.7.7.24" evidence="3 10"/>
<keyword evidence="7 10" id="KW-0479">Metal-binding</keyword>
<comment type="similarity">
    <text evidence="2 10">Belongs to the glucose-1-phosphate thymidylyltransferase family.</text>
</comment>
<dbReference type="PANTHER" id="PTHR43532:SF1">
    <property type="entry name" value="GLUCOSE-1-PHOSPHATE THYMIDYLYLTRANSFERASE 1"/>
    <property type="match status" value="1"/>
</dbReference>
<keyword evidence="8 10" id="KW-0460">Magnesium</keyword>
<dbReference type="InterPro" id="IPR005907">
    <property type="entry name" value="G1P_thy_trans_s"/>
</dbReference>
<comment type="caution">
    <text evidence="12">The sequence shown here is derived from an EMBL/GenBank/DDBJ whole genome shotgun (WGS) entry which is preliminary data.</text>
</comment>
<dbReference type="Gene3D" id="3.90.550.10">
    <property type="entry name" value="Spore Coat Polysaccharide Biosynthesis Protein SpsA, Chain A"/>
    <property type="match status" value="1"/>
</dbReference>
<comment type="function">
    <text evidence="10">Catalyzes the formation of dTDP-glucose, from dTTP and glucose 1-phosphate, as well as its pyrophosphorolysis.</text>
</comment>
<evidence type="ECO:0000256" key="3">
    <source>
        <dbReference type="ARBA" id="ARBA00012461"/>
    </source>
</evidence>
<dbReference type="InterPro" id="IPR029044">
    <property type="entry name" value="Nucleotide-diphossugar_trans"/>
</dbReference>
<name>A0ABP8B301_9ACTN</name>
<comment type="cofactor">
    <cofactor evidence="1">
        <name>Mg(2+)</name>
        <dbReference type="ChEBI" id="CHEBI:18420"/>
    </cofactor>
</comment>
<dbReference type="PANTHER" id="PTHR43532">
    <property type="entry name" value="GLUCOSE-1-PHOSPHATE THYMIDYLYLTRANSFERASE"/>
    <property type="match status" value="1"/>
</dbReference>
<evidence type="ECO:0000256" key="8">
    <source>
        <dbReference type="ARBA" id="ARBA00022842"/>
    </source>
</evidence>
<dbReference type="Pfam" id="PF00483">
    <property type="entry name" value="NTP_transferase"/>
    <property type="match status" value="1"/>
</dbReference>
<evidence type="ECO:0000256" key="9">
    <source>
        <dbReference type="ARBA" id="ARBA00049336"/>
    </source>
</evidence>
<evidence type="ECO:0000313" key="12">
    <source>
        <dbReference type="EMBL" id="GAA4196902.1"/>
    </source>
</evidence>
<evidence type="ECO:0000256" key="4">
    <source>
        <dbReference type="ARBA" id="ARBA00017654"/>
    </source>
</evidence>
<evidence type="ECO:0000256" key="7">
    <source>
        <dbReference type="ARBA" id="ARBA00022723"/>
    </source>
</evidence>
<evidence type="ECO:0000256" key="1">
    <source>
        <dbReference type="ARBA" id="ARBA00001946"/>
    </source>
</evidence>
<evidence type="ECO:0000256" key="2">
    <source>
        <dbReference type="ARBA" id="ARBA00010480"/>
    </source>
</evidence>
<feature type="domain" description="Nucleotidyl transferase" evidence="11">
    <location>
        <begin position="3"/>
        <end position="236"/>
    </location>
</feature>
<dbReference type="SUPFAM" id="SSF53448">
    <property type="entry name" value="Nucleotide-diphospho-sugar transferases"/>
    <property type="match status" value="1"/>
</dbReference>
<keyword evidence="5 10" id="KW-0808">Transferase</keyword>
<accession>A0ABP8B301</accession>
<protein>
    <recommendedName>
        <fullName evidence="4 10">Glucose-1-phosphate thymidylyltransferase</fullName>
        <ecNumber evidence="3 10">2.7.7.24</ecNumber>
    </recommendedName>
</protein>
<organism evidence="12 13">
    <name type="scientific">Streptosporangium oxazolinicum</name>
    <dbReference type="NCBI Taxonomy" id="909287"/>
    <lineage>
        <taxon>Bacteria</taxon>
        <taxon>Bacillati</taxon>
        <taxon>Actinomycetota</taxon>
        <taxon>Actinomycetes</taxon>
        <taxon>Streptosporangiales</taxon>
        <taxon>Streptosporangiaceae</taxon>
        <taxon>Streptosporangium</taxon>
    </lineage>
</organism>
<dbReference type="InterPro" id="IPR005835">
    <property type="entry name" value="NTP_transferase_dom"/>
</dbReference>
<comment type="catalytic activity">
    <reaction evidence="9 10">
        <text>dTTP + alpha-D-glucose 1-phosphate + H(+) = dTDP-alpha-D-glucose + diphosphate</text>
        <dbReference type="Rhea" id="RHEA:15225"/>
        <dbReference type="ChEBI" id="CHEBI:15378"/>
        <dbReference type="ChEBI" id="CHEBI:33019"/>
        <dbReference type="ChEBI" id="CHEBI:37568"/>
        <dbReference type="ChEBI" id="CHEBI:57477"/>
        <dbReference type="ChEBI" id="CHEBI:58601"/>
        <dbReference type="EC" id="2.7.7.24"/>
    </reaction>
</comment>
<proteinExistence type="inferred from homology"/>
<gene>
    <name evidence="12" type="primary">rfbA_2</name>
    <name evidence="12" type="ORF">GCM10022252_44960</name>
</gene>
<evidence type="ECO:0000313" key="13">
    <source>
        <dbReference type="Proteomes" id="UP001501251"/>
    </source>
</evidence>
<keyword evidence="13" id="KW-1185">Reference proteome</keyword>
<reference evidence="13" key="1">
    <citation type="journal article" date="2019" name="Int. J. Syst. Evol. Microbiol.">
        <title>The Global Catalogue of Microorganisms (GCM) 10K type strain sequencing project: providing services to taxonomists for standard genome sequencing and annotation.</title>
        <authorList>
            <consortium name="The Broad Institute Genomics Platform"/>
            <consortium name="The Broad Institute Genome Sequencing Center for Infectious Disease"/>
            <person name="Wu L."/>
            <person name="Ma J."/>
        </authorList>
    </citation>
    <scope>NUCLEOTIDE SEQUENCE [LARGE SCALE GENOMIC DNA]</scope>
    <source>
        <strain evidence="13">JCM 17388</strain>
    </source>
</reference>
<evidence type="ECO:0000256" key="6">
    <source>
        <dbReference type="ARBA" id="ARBA00022695"/>
    </source>
</evidence>
<dbReference type="CDD" id="cd02538">
    <property type="entry name" value="G1P_TT_short"/>
    <property type="match status" value="1"/>
</dbReference>
<evidence type="ECO:0000259" key="11">
    <source>
        <dbReference type="Pfam" id="PF00483"/>
    </source>
</evidence>
<keyword evidence="6 10" id="KW-0548">Nucleotidyltransferase</keyword>
<dbReference type="Proteomes" id="UP001501251">
    <property type="component" value="Unassembled WGS sequence"/>
</dbReference>
<sequence length="291" mass="31847">MMKGIVLAGGNGTRLFPLTSVTSKQLLAVYNKPMAYYPLSVLMLAGVRDILIISTPSTVPVMRNLLGDGSQLGLNLSYAVQQEPRGIAEAFLIGADHIGDDSSALILGDNVFHGPGFAELLREARESLDGCTLFGYPVPDPDRYGIGEVDRAGRLVSIEEKPPRPRSNTAITGLYLYDNEVVEIARGLAPSPRGELEITDVNLEYLRRGRAKLIGLSRGHTWFDCGTHDSLLAAGQYVRFVEKYRGERVACLEEIALRMGFIDAEACYRLGAGMRHSTYGRHLTEIAYALD</sequence>
<evidence type="ECO:0000256" key="5">
    <source>
        <dbReference type="ARBA" id="ARBA00022679"/>
    </source>
</evidence>
<evidence type="ECO:0000256" key="10">
    <source>
        <dbReference type="RuleBase" id="RU003706"/>
    </source>
</evidence>